<feature type="region of interest" description="Disordered" evidence="1">
    <location>
        <begin position="192"/>
        <end position="214"/>
    </location>
</feature>
<organism evidence="4">
    <name type="scientific">Caenorhabditis brenneri</name>
    <name type="common">Nematode worm</name>
    <dbReference type="NCBI Taxonomy" id="135651"/>
    <lineage>
        <taxon>Eukaryota</taxon>
        <taxon>Metazoa</taxon>
        <taxon>Ecdysozoa</taxon>
        <taxon>Nematoda</taxon>
        <taxon>Chromadorea</taxon>
        <taxon>Rhabditida</taxon>
        <taxon>Rhabditina</taxon>
        <taxon>Rhabditomorpha</taxon>
        <taxon>Rhabditoidea</taxon>
        <taxon>Rhabditidae</taxon>
        <taxon>Peloderinae</taxon>
        <taxon>Caenorhabditis</taxon>
    </lineage>
</organism>
<dbReference type="InParanoid" id="G0NQ69"/>
<keyword evidence="2" id="KW-0732">Signal</keyword>
<keyword evidence="4" id="KW-1185">Reference proteome</keyword>
<dbReference type="HOGENOM" id="CLU_1171510_0_0_1"/>
<dbReference type="Gene3D" id="3.40.33.10">
    <property type="entry name" value="CAP"/>
    <property type="match status" value="1"/>
</dbReference>
<evidence type="ECO:0000313" key="3">
    <source>
        <dbReference type="EMBL" id="EGT35526.1"/>
    </source>
</evidence>
<evidence type="ECO:0000256" key="1">
    <source>
        <dbReference type="SAM" id="MobiDB-lite"/>
    </source>
</evidence>
<dbReference type="Proteomes" id="UP000008068">
    <property type="component" value="Unassembled WGS sequence"/>
</dbReference>
<proteinExistence type="predicted"/>
<feature type="signal peptide" evidence="2">
    <location>
        <begin position="1"/>
        <end position="22"/>
    </location>
</feature>
<feature type="chain" id="PRO_5003405665" evidence="2">
    <location>
        <begin position="23"/>
        <end position="237"/>
    </location>
</feature>
<reference evidence="4" key="1">
    <citation type="submission" date="2011-07" db="EMBL/GenBank/DDBJ databases">
        <authorList>
            <consortium name="Caenorhabditis brenneri Sequencing and Analysis Consortium"/>
            <person name="Wilson R.K."/>
        </authorList>
    </citation>
    <scope>NUCLEOTIDE SEQUENCE [LARGE SCALE GENOMIC DNA]</scope>
    <source>
        <strain evidence="4">PB2801</strain>
    </source>
</reference>
<dbReference type="AlphaFoldDB" id="G0NQ69"/>
<evidence type="ECO:0000313" key="4">
    <source>
        <dbReference type="Proteomes" id="UP000008068"/>
    </source>
</evidence>
<protein>
    <submittedName>
        <fullName evidence="3">Uncharacterized protein</fullName>
    </submittedName>
</protein>
<dbReference type="InterPro" id="IPR035940">
    <property type="entry name" value="CAP_sf"/>
</dbReference>
<sequence length="237" mass="27049">MVNIAFKILFLLIGTLIFVGEACPDGIAPCERPVSKEDQDKIIKVFNLKRELFRETFKISNMHDLVYDPDLAKIAGEVEYCKSQEHGRNDRITFVSVEEANDSFEKTKRQLEVFIRKVMDEQKIEKDFTKKRILSNPIQSEILNPLQTKIGCAYFKEDCSSNLESDGNVDYYKYYKGACVLGPLGTGYANEKSDSIESQRPEGKSWSDLSKEENSSGVGNVIAWWMIVFFCAFLMCV</sequence>
<accession>G0NQ69</accession>
<evidence type="ECO:0000256" key="2">
    <source>
        <dbReference type="SAM" id="SignalP"/>
    </source>
</evidence>
<name>G0NQ69_CAEBE</name>
<dbReference type="EMBL" id="GL379923">
    <property type="protein sequence ID" value="EGT35526.1"/>
    <property type="molecule type" value="Genomic_DNA"/>
</dbReference>
<gene>
    <name evidence="3" type="ORF">CAEBREN_17523</name>
</gene>